<dbReference type="RefSeq" id="WP_072832309.1">
    <property type="nucleotide sequence ID" value="NZ_FQXP01000010.1"/>
</dbReference>
<dbReference type="STRING" id="1121306.SAMN02745196_02453"/>
<evidence type="ECO:0000256" key="8">
    <source>
        <dbReference type="ARBA" id="ARBA00023288"/>
    </source>
</evidence>
<keyword evidence="5" id="KW-0813">Transport</keyword>
<sequence>MKKILSMVTAAILSTALLAGCGTSSAESLKETITFAGASTIAPIIDTTSAKFKEQYPTWKDVDKSFENKEVSVVVNAGGSGEGIKGIVDGVADFGLVSREVTSDEKTKIKDYKEYNLGVDALTISVNPKNPILSIKNDLTTEEIKKIFSGEYKFWDEVDKSLPHNEIIVVTRDLAGGAHKVFQEKVMGKDEVKADVIQAPSMGALVEKIIQNENAIGYASFGVVNQNEGKIKPLKVDGVEPTKDNILSGSYKIARPLLVINDGEPTKQEKYFIDYLTSDKGKAIVEELGFLPAK</sequence>
<dbReference type="OrthoDB" id="9790048at2"/>
<evidence type="ECO:0000256" key="9">
    <source>
        <dbReference type="SAM" id="SignalP"/>
    </source>
</evidence>
<evidence type="ECO:0000313" key="11">
    <source>
        <dbReference type="EMBL" id="SHI03721.1"/>
    </source>
</evidence>
<evidence type="ECO:0000256" key="3">
    <source>
        <dbReference type="ARBA" id="ARBA00008725"/>
    </source>
</evidence>
<protein>
    <submittedName>
        <fullName evidence="11">Phosphate ABC transporter substrate-binding protein, PhoT family (TC 3.A.1.7.1)</fullName>
    </submittedName>
</protein>
<dbReference type="InterPro" id="IPR050811">
    <property type="entry name" value="Phosphate_ABC_transporter"/>
</dbReference>
<comment type="subcellular location">
    <subcellularLocation>
        <location evidence="2">Cell membrane</location>
        <topology evidence="2">Lipid-anchor</topology>
    </subcellularLocation>
</comment>
<accession>A0A1M5XV75</accession>
<gene>
    <name evidence="11" type="ORF">SAMN02745196_02453</name>
</gene>
<dbReference type="Proteomes" id="UP000184526">
    <property type="component" value="Unassembled WGS sequence"/>
</dbReference>
<dbReference type="GO" id="GO:0006817">
    <property type="term" value="P:phosphate ion transport"/>
    <property type="evidence" value="ECO:0007669"/>
    <property type="project" value="UniProtKB-KW"/>
</dbReference>
<dbReference type="PANTHER" id="PTHR30570:SF1">
    <property type="entry name" value="PHOSPHATE-BINDING PROTEIN PSTS"/>
    <property type="match status" value="1"/>
</dbReference>
<evidence type="ECO:0000256" key="1">
    <source>
        <dbReference type="ARBA" id="ARBA00002841"/>
    </source>
</evidence>
<feature type="chain" id="PRO_5012047929" evidence="9">
    <location>
        <begin position="27"/>
        <end position="294"/>
    </location>
</feature>
<feature type="signal peptide" evidence="9">
    <location>
        <begin position="1"/>
        <end position="26"/>
    </location>
</feature>
<evidence type="ECO:0000313" key="12">
    <source>
        <dbReference type="Proteomes" id="UP000184526"/>
    </source>
</evidence>
<dbReference type="PANTHER" id="PTHR30570">
    <property type="entry name" value="PERIPLASMIC PHOSPHATE BINDING COMPONENT OF PHOSPHATE ABC TRANSPORTER"/>
    <property type="match status" value="1"/>
</dbReference>
<dbReference type="InterPro" id="IPR024370">
    <property type="entry name" value="PBP_domain"/>
</dbReference>
<reference evidence="11 12" key="1">
    <citation type="submission" date="2016-11" db="EMBL/GenBank/DDBJ databases">
        <authorList>
            <person name="Jaros S."/>
            <person name="Januszkiewicz K."/>
            <person name="Wedrychowicz H."/>
        </authorList>
    </citation>
    <scope>NUCLEOTIDE SEQUENCE [LARGE SCALE GENOMIC DNA]</scope>
    <source>
        <strain evidence="11 12">DSM 3089</strain>
    </source>
</reference>
<comment type="similarity">
    <text evidence="3">Belongs to the PstS family.</text>
</comment>
<feature type="domain" description="PBP" evidence="10">
    <location>
        <begin position="26"/>
        <end position="280"/>
    </location>
</feature>
<name>A0A1M5XV75_9CLOT</name>
<evidence type="ECO:0000256" key="7">
    <source>
        <dbReference type="ARBA" id="ARBA00023139"/>
    </source>
</evidence>
<evidence type="ECO:0000259" key="10">
    <source>
        <dbReference type="Pfam" id="PF12849"/>
    </source>
</evidence>
<dbReference type="Gene3D" id="3.40.190.10">
    <property type="entry name" value="Periplasmic binding protein-like II"/>
    <property type="match status" value="2"/>
</dbReference>
<comment type="function">
    <text evidence="1">Part of the ABC transporter complex PstSACB involved in phosphate import.</text>
</comment>
<evidence type="ECO:0000256" key="5">
    <source>
        <dbReference type="ARBA" id="ARBA00022592"/>
    </source>
</evidence>
<evidence type="ECO:0000256" key="2">
    <source>
        <dbReference type="ARBA" id="ARBA00004193"/>
    </source>
</evidence>
<dbReference type="PROSITE" id="PS51257">
    <property type="entry name" value="PROKAR_LIPOPROTEIN"/>
    <property type="match status" value="1"/>
</dbReference>
<comment type="subunit">
    <text evidence="4">The complex is composed of two ATP-binding proteins (PstB), two transmembrane proteins (PstC and PstA) and a solute-binding protein (PstS).</text>
</comment>
<dbReference type="SUPFAM" id="SSF53850">
    <property type="entry name" value="Periplasmic binding protein-like II"/>
    <property type="match status" value="1"/>
</dbReference>
<keyword evidence="7" id="KW-0564">Palmitate</keyword>
<dbReference type="Pfam" id="PF12849">
    <property type="entry name" value="PBP_like_2"/>
    <property type="match status" value="1"/>
</dbReference>
<organism evidence="11 12">
    <name type="scientific">Clostridium collagenovorans DSM 3089</name>
    <dbReference type="NCBI Taxonomy" id="1121306"/>
    <lineage>
        <taxon>Bacteria</taxon>
        <taxon>Bacillati</taxon>
        <taxon>Bacillota</taxon>
        <taxon>Clostridia</taxon>
        <taxon>Eubacteriales</taxon>
        <taxon>Clostridiaceae</taxon>
        <taxon>Clostridium</taxon>
    </lineage>
</organism>
<keyword evidence="6 9" id="KW-0732">Signal</keyword>
<keyword evidence="5" id="KW-0592">Phosphate transport</keyword>
<dbReference type="AlphaFoldDB" id="A0A1M5XV75"/>
<keyword evidence="8" id="KW-0449">Lipoprotein</keyword>
<dbReference type="GO" id="GO:0005886">
    <property type="term" value="C:plasma membrane"/>
    <property type="evidence" value="ECO:0007669"/>
    <property type="project" value="UniProtKB-SubCell"/>
</dbReference>
<keyword evidence="12" id="KW-1185">Reference proteome</keyword>
<proteinExistence type="inferred from homology"/>
<dbReference type="CDD" id="cd13653">
    <property type="entry name" value="PBP2_phosphate_like_1"/>
    <property type="match status" value="1"/>
</dbReference>
<evidence type="ECO:0000256" key="6">
    <source>
        <dbReference type="ARBA" id="ARBA00022729"/>
    </source>
</evidence>
<dbReference type="EMBL" id="FQXP01000010">
    <property type="protein sequence ID" value="SHI03721.1"/>
    <property type="molecule type" value="Genomic_DNA"/>
</dbReference>
<evidence type="ECO:0000256" key="4">
    <source>
        <dbReference type="ARBA" id="ARBA00011529"/>
    </source>
</evidence>